<organism evidence="4 5">
    <name type="scientific">Ditylenchus dipsaci</name>
    <dbReference type="NCBI Taxonomy" id="166011"/>
    <lineage>
        <taxon>Eukaryota</taxon>
        <taxon>Metazoa</taxon>
        <taxon>Ecdysozoa</taxon>
        <taxon>Nematoda</taxon>
        <taxon>Chromadorea</taxon>
        <taxon>Rhabditida</taxon>
        <taxon>Tylenchina</taxon>
        <taxon>Tylenchomorpha</taxon>
        <taxon>Sphaerularioidea</taxon>
        <taxon>Anguinidae</taxon>
        <taxon>Anguininae</taxon>
        <taxon>Ditylenchus</taxon>
    </lineage>
</organism>
<comment type="caution">
    <text evidence="1">Lacks conserved residue(s) required for the propagation of feature annotation.</text>
</comment>
<dbReference type="SUPFAM" id="SSF49899">
    <property type="entry name" value="Concanavalin A-like lectins/glucanases"/>
    <property type="match status" value="1"/>
</dbReference>
<dbReference type="Proteomes" id="UP000887574">
    <property type="component" value="Unplaced"/>
</dbReference>
<dbReference type="InterPro" id="IPR013320">
    <property type="entry name" value="ConA-like_dom_sf"/>
</dbReference>
<evidence type="ECO:0000313" key="5">
    <source>
        <dbReference type="WBParaSite" id="jg25549"/>
    </source>
</evidence>
<keyword evidence="1" id="KW-1015">Disulfide bond</keyword>
<proteinExistence type="predicted"/>
<feature type="domain" description="Laminin G" evidence="3">
    <location>
        <begin position="51"/>
        <end position="254"/>
    </location>
</feature>
<dbReference type="InterPro" id="IPR001791">
    <property type="entry name" value="Laminin_G"/>
</dbReference>
<dbReference type="Gene3D" id="2.60.120.200">
    <property type="match status" value="3"/>
</dbReference>
<dbReference type="PROSITE" id="PS50025">
    <property type="entry name" value="LAM_G_DOMAIN"/>
    <property type="match status" value="2"/>
</dbReference>
<sequence>MYVGGVISRHKKQFNLTLPGFSGCIKHFSVDGEEHNLLTTSRDVVPCSYTKDTSYIHDGGFTTFDPLRNHGRSSPGQPVEFSLQFRAAHTSQPSSEEKKGKQSNSPHFGNSYQTARLTIRVDNSTLVLSAFFTKFRISLEERFSSISQSDPESFFSLPAVCAGQWHRLSVKIGHESSTIVLDDNKLQLKQVHFPPAVLEEMRSLPVHIGGTTAPVSVALGTSSLHGCFKHIELSGVPVPLNKSKKSHKVIKEACPY</sequence>
<feature type="region of interest" description="Disordered" evidence="2">
    <location>
        <begin position="90"/>
        <end position="109"/>
    </location>
</feature>
<evidence type="ECO:0000256" key="1">
    <source>
        <dbReference type="PROSITE-ProRule" id="PRU00122"/>
    </source>
</evidence>
<dbReference type="AlphaFoldDB" id="A0A915E2N1"/>
<feature type="disulfide bond" evidence="1">
    <location>
        <begin position="227"/>
        <end position="254"/>
    </location>
</feature>
<evidence type="ECO:0000313" key="4">
    <source>
        <dbReference type="Proteomes" id="UP000887574"/>
    </source>
</evidence>
<evidence type="ECO:0000259" key="3">
    <source>
        <dbReference type="PROSITE" id="PS50025"/>
    </source>
</evidence>
<name>A0A915E2N1_9BILA</name>
<keyword evidence="4" id="KW-1185">Reference proteome</keyword>
<reference evidence="5" key="1">
    <citation type="submission" date="2022-11" db="UniProtKB">
        <authorList>
            <consortium name="WormBaseParasite"/>
        </authorList>
    </citation>
    <scope>IDENTIFICATION</scope>
</reference>
<dbReference type="WBParaSite" id="jg25549">
    <property type="protein sequence ID" value="jg25549"/>
    <property type="gene ID" value="jg25549"/>
</dbReference>
<evidence type="ECO:0000256" key="2">
    <source>
        <dbReference type="SAM" id="MobiDB-lite"/>
    </source>
</evidence>
<feature type="domain" description="Laminin G" evidence="3">
    <location>
        <begin position="1"/>
        <end position="47"/>
    </location>
</feature>
<accession>A0A915E2N1</accession>
<protein>
    <submittedName>
        <fullName evidence="5">Laminin G domain-containing protein</fullName>
    </submittedName>
</protein>
<dbReference type="Pfam" id="PF02210">
    <property type="entry name" value="Laminin_G_2"/>
    <property type="match status" value="1"/>
</dbReference>